<accession>A0A0S4J5J8</accession>
<dbReference type="GO" id="GO:0045053">
    <property type="term" value="P:protein retention in Golgi apparatus"/>
    <property type="evidence" value="ECO:0007669"/>
    <property type="project" value="TreeGrafter"/>
</dbReference>
<gene>
    <name evidence="4" type="ORF">BSAL_89710</name>
</gene>
<feature type="domain" description="Chorein N-terminal" evidence="3">
    <location>
        <begin position="1"/>
        <end position="193"/>
    </location>
</feature>
<dbReference type="Proteomes" id="UP000051952">
    <property type="component" value="Unassembled WGS sequence"/>
</dbReference>
<sequence>MLEKYISNLLVPYLCKYAENVDPKQLNISLWKGSASLKDLVLRADVLDALIGGGMELPLRLHRGVCKSILFDIPITDINSKPLEAKVASVLLCFTVGGNAAKKGRSRADVAEAAAAEKKRAFEQKEAALNEFEEERKRKTQEKEEALQDEKSAAKKKAAGGGGVLSRLSERVINNVIVRIESVHIRIENLDTQTCFASRSLRQTTVAMQRSSIRPTSSVYTNVAHSMAWRCTVKQWTQKALQQLSHRRQCFRLWPTTRRGSVRCSSGCRYRRATVVAAPSPSLPQPSLDLSQDPFELLQSMQQHLKKLQHLPYLDATVELDNVVASSSRAQYSTILTEISRWSHWKLMLPLQQCRDHLAEAKAQILQKKGNAHDRARALWAFVRTAIRTLSRRPVEKILRQRASAVAWSADYEALYEKKILSGLSTAAQQQRPAAAAAATVPLPPQSKDDIRLQACIHQMLVPDLISARKRVYKRLATELSKKRQQDALAAAAAAKVAPEEKPKKSGGLFGFFGFGGGDDKKDAKDAPPTLEAIEREYGLDSNLEDDDYESVKASL</sequence>
<evidence type="ECO:0000313" key="5">
    <source>
        <dbReference type="Proteomes" id="UP000051952"/>
    </source>
</evidence>
<evidence type="ECO:0000259" key="3">
    <source>
        <dbReference type="Pfam" id="PF12624"/>
    </source>
</evidence>
<dbReference type="GO" id="GO:0006623">
    <property type="term" value="P:protein targeting to vacuole"/>
    <property type="evidence" value="ECO:0007669"/>
    <property type="project" value="TreeGrafter"/>
</dbReference>
<dbReference type="AlphaFoldDB" id="A0A0S4J5J8"/>
<reference evidence="5" key="1">
    <citation type="submission" date="2015-09" db="EMBL/GenBank/DDBJ databases">
        <authorList>
            <consortium name="Pathogen Informatics"/>
        </authorList>
    </citation>
    <scope>NUCLEOTIDE SEQUENCE [LARGE SCALE GENOMIC DNA]</scope>
    <source>
        <strain evidence="5">Lake Konstanz</strain>
    </source>
</reference>
<dbReference type="OrthoDB" id="272810at2759"/>
<protein>
    <recommendedName>
        <fullName evidence="3">Chorein N-terminal domain-containing protein</fullName>
    </recommendedName>
</protein>
<evidence type="ECO:0000256" key="1">
    <source>
        <dbReference type="ARBA" id="ARBA00022448"/>
    </source>
</evidence>
<keyword evidence="5" id="KW-1185">Reference proteome</keyword>
<evidence type="ECO:0000313" key="4">
    <source>
        <dbReference type="EMBL" id="CUG85391.1"/>
    </source>
</evidence>
<dbReference type="EMBL" id="CYKH01001162">
    <property type="protein sequence ID" value="CUG85391.1"/>
    <property type="molecule type" value="Genomic_DNA"/>
</dbReference>
<feature type="region of interest" description="Disordered" evidence="2">
    <location>
        <begin position="132"/>
        <end position="160"/>
    </location>
</feature>
<dbReference type="InterPro" id="IPR026854">
    <property type="entry name" value="VPS13_N"/>
</dbReference>
<dbReference type="PANTHER" id="PTHR16166:SF140">
    <property type="entry name" value="PEROXIN_FERLIN DOMAIN-CONTAINING PROTEIN"/>
    <property type="match status" value="1"/>
</dbReference>
<keyword evidence="1" id="KW-0813">Transport</keyword>
<evidence type="ECO:0000256" key="2">
    <source>
        <dbReference type="SAM" id="MobiDB-lite"/>
    </source>
</evidence>
<feature type="compositionally biased region" description="Basic and acidic residues" evidence="2">
    <location>
        <begin position="132"/>
        <end position="153"/>
    </location>
</feature>
<dbReference type="Pfam" id="PF12624">
    <property type="entry name" value="VPS13_N"/>
    <property type="match status" value="1"/>
</dbReference>
<dbReference type="PANTHER" id="PTHR16166">
    <property type="entry name" value="VACUOLAR PROTEIN SORTING-ASSOCIATED PROTEIN VPS13"/>
    <property type="match status" value="1"/>
</dbReference>
<organism evidence="4 5">
    <name type="scientific">Bodo saltans</name>
    <name type="common">Flagellated protozoan</name>
    <dbReference type="NCBI Taxonomy" id="75058"/>
    <lineage>
        <taxon>Eukaryota</taxon>
        <taxon>Discoba</taxon>
        <taxon>Euglenozoa</taxon>
        <taxon>Kinetoplastea</taxon>
        <taxon>Metakinetoplastina</taxon>
        <taxon>Eubodonida</taxon>
        <taxon>Bodonidae</taxon>
        <taxon>Bodo</taxon>
    </lineage>
</organism>
<feature type="non-terminal residue" evidence="4">
    <location>
        <position position="556"/>
    </location>
</feature>
<feature type="region of interest" description="Disordered" evidence="2">
    <location>
        <begin position="516"/>
        <end position="556"/>
    </location>
</feature>
<dbReference type="InterPro" id="IPR026847">
    <property type="entry name" value="VPS13"/>
</dbReference>
<name>A0A0S4J5J8_BODSA</name>
<proteinExistence type="predicted"/>